<name>G0WFC1_NAUDC</name>
<sequence length="372" mass="41666">MTNIVTRKTVTFINNQTPPTITETTLDLDTCYNSNEIVIEVHAAALNPIDFVVHEFSHPKLTSSTPKGYSRDYSGIIIRKGAEVAPIWDIGDHVNGMFHHVYADQGSLTNYLILDPTKKPAIGHIVENPSTSSSSENGINNNKFVTNAAWPLVFGTAYTALIDQGQIWNNDSRILVIGASTSVSNCFVQIAKNQLHVGTVVGICSSKSAEYNKKMGYDYTVSYDEGDGTISNLRKLMETPEFSGKKFDLIFDSVGNSEFFPVIHEFLKPKCDNSYYLTVVGDVKVTYEAPSLIRMASLSAPLRMYNPWSSFNYKAFFVPPRKDWMDFAARMITLDRFTPQIDSVFKFEEFQDALKRLRSNKAKGKVVISIKE</sequence>
<dbReference type="eggNOG" id="KOG1198">
    <property type="taxonomic scope" value="Eukaryota"/>
</dbReference>
<feature type="domain" description="Enoyl reductase (ER)" evidence="4">
    <location>
        <begin position="23"/>
        <end position="368"/>
    </location>
</feature>
<dbReference type="PANTHER" id="PTHR11695:SF294">
    <property type="entry name" value="RETICULON-4-INTERACTING PROTEIN 1, MITOCHONDRIAL"/>
    <property type="match status" value="1"/>
</dbReference>
<dbReference type="InterPro" id="IPR020843">
    <property type="entry name" value="ER"/>
</dbReference>
<dbReference type="SMART" id="SM00829">
    <property type="entry name" value="PKS_ER"/>
    <property type="match status" value="1"/>
</dbReference>
<organism evidence="5 6">
    <name type="scientific">Naumovozyma dairenensis (strain ATCC 10597 / BCRC 20456 / CBS 421 / NBRC 0211 / NRRL Y-12639)</name>
    <name type="common">Saccharomyces dairenensis</name>
    <dbReference type="NCBI Taxonomy" id="1071378"/>
    <lineage>
        <taxon>Eukaryota</taxon>
        <taxon>Fungi</taxon>
        <taxon>Dikarya</taxon>
        <taxon>Ascomycota</taxon>
        <taxon>Saccharomycotina</taxon>
        <taxon>Saccharomycetes</taxon>
        <taxon>Saccharomycetales</taxon>
        <taxon>Saccharomycetaceae</taxon>
        <taxon>Naumovozyma</taxon>
    </lineage>
</organism>
<dbReference type="InterPro" id="IPR036291">
    <property type="entry name" value="NAD(P)-bd_dom_sf"/>
</dbReference>
<dbReference type="GO" id="GO:0005811">
    <property type="term" value="C:lipid droplet"/>
    <property type="evidence" value="ECO:0007669"/>
    <property type="project" value="UniProtKB-SubCell"/>
</dbReference>
<evidence type="ECO:0000259" key="4">
    <source>
        <dbReference type="SMART" id="SM00829"/>
    </source>
</evidence>
<protein>
    <recommendedName>
        <fullName evidence="4">Enoyl reductase (ER) domain-containing protein</fullName>
    </recommendedName>
</protein>
<dbReference type="Gene3D" id="3.40.50.720">
    <property type="entry name" value="NAD(P)-binding Rossmann-like Domain"/>
    <property type="match status" value="1"/>
</dbReference>
<evidence type="ECO:0000313" key="6">
    <source>
        <dbReference type="Proteomes" id="UP000000689"/>
    </source>
</evidence>
<dbReference type="Pfam" id="PF13602">
    <property type="entry name" value="ADH_zinc_N_2"/>
    <property type="match status" value="1"/>
</dbReference>
<dbReference type="PANTHER" id="PTHR11695">
    <property type="entry name" value="ALCOHOL DEHYDROGENASE RELATED"/>
    <property type="match status" value="1"/>
</dbReference>
<dbReference type="STRING" id="1071378.G0WFC1"/>
<accession>G0WFC1</accession>
<reference evidence="5 6" key="1">
    <citation type="journal article" date="2011" name="Proc. Natl. Acad. Sci. U.S.A.">
        <title>Evolutionary erosion of yeast sex chromosomes by mating-type switching accidents.</title>
        <authorList>
            <person name="Gordon J.L."/>
            <person name="Armisen D."/>
            <person name="Proux-Wera E."/>
            <person name="Oheigeartaigh S.S."/>
            <person name="Byrne K.P."/>
            <person name="Wolfe K.H."/>
        </authorList>
    </citation>
    <scope>NUCLEOTIDE SEQUENCE [LARGE SCALE GENOMIC DNA]</scope>
    <source>
        <strain evidence="6">ATCC 10597 / BCRC 20456 / CBS 421 / NBRC 0211 / NRRL Y-12639</strain>
    </source>
</reference>
<dbReference type="GO" id="GO:0016491">
    <property type="term" value="F:oxidoreductase activity"/>
    <property type="evidence" value="ECO:0007669"/>
    <property type="project" value="InterPro"/>
</dbReference>
<keyword evidence="6" id="KW-1185">Reference proteome</keyword>
<gene>
    <name evidence="5" type="primary">NDAI0H03090</name>
    <name evidence="5" type="ordered locus">NDAI_0H03090</name>
</gene>
<dbReference type="SUPFAM" id="SSF50129">
    <property type="entry name" value="GroES-like"/>
    <property type="match status" value="1"/>
</dbReference>
<dbReference type="Proteomes" id="UP000000689">
    <property type="component" value="Chromosome 8"/>
</dbReference>
<dbReference type="GO" id="GO:0005739">
    <property type="term" value="C:mitochondrion"/>
    <property type="evidence" value="ECO:0007669"/>
    <property type="project" value="TreeGrafter"/>
</dbReference>
<dbReference type="RefSeq" id="XP_003671725.1">
    <property type="nucleotide sequence ID" value="XM_003671677.1"/>
</dbReference>
<dbReference type="InterPro" id="IPR050700">
    <property type="entry name" value="YIM1/Zinc_Alcohol_DH_Fams"/>
</dbReference>
<evidence type="ECO:0000256" key="2">
    <source>
        <dbReference type="ARBA" id="ARBA00022677"/>
    </source>
</evidence>
<evidence type="ECO:0000256" key="3">
    <source>
        <dbReference type="ARBA" id="ARBA00038249"/>
    </source>
</evidence>
<dbReference type="SUPFAM" id="SSF51735">
    <property type="entry name" value="NAD(P)-binding Rossmann-fold domains"/>
    <property type="match status" value="1"/>
</dbReference>
<dbReference type="CDD" id="cd08247">
    <property type="entry name" value="AST1_like"/>
    <property type="match status" value="1"/>
</dbReference>
<dbReference type="GeneID" id="11496013"/>
<dbReference type="OMA" id="NETPLAM"/>
<proteinExistence type="inferred from homology"/>
<dbReference type="InterPro" id="IPR011032">
    <property type="entry name" value="GroES-like_sf"/>
</dbReference>
<keyword evidence="2" id="KW-0551">Lipid droplet</keyword>
<dbReference type="EMBL" id="HE580274">
    <property type="protein sequence ID" value="CCD26482.1"/>
    <property type="molecule type" value="Genomic_DNA"/>
</dbReference>
<dbReference type="Gene3D" id="3.90.180.10">
    <property type="entry name" value="Medium-chain alcohol dehydrogenases, catalytic domain"/>
    <property type="match status" value="1"/>
</dbReference>
<dbReference type="AlphaFoldDB" id="G0WFC1"/>
<evidence type="ECO:0000256" key="1">
    <source>
        <dbReference type="ARBA" id="ARBA00004502"/>
    </source>
</evidence>
<comment type="subcellular location">
    <subcellularLocation>
        <location evidence="1">Lipid droplet</location>
    </subcellularLocation>
</comment>
<dbReference type="KEGG" id="ndi:NDAI_0H03090"/>
<comment type="similarity">
    <text evidence="3">Belongs to the YIM1 family.</text>
</comment>
<dbReference type="OrthoDB" id="3509362at2759"/>
<evidence type="ECO:0000313" key="5">
    <source>
        <dbReference type="EMBL" id="CCD26482.1"/>
    </source>
</evidence>
<dbReference type="HOGENOM" id="CLU_026673_3_3_1"/>